<accession>A0A2N0TSS8</accession>
<feature type="transmembrane region" description="Helical" evidence="1">
    <location>
        <begin position="14"/>
        <end position="32"/>
    </location>
</feature>
<dbReference type="GO" id="GO:0000155">
    <property type="term" value="F:phosphorelay sensor kinase activity"/>
    <property type="evidence" value="ECO:0007669"/>
    <property type="project" value="InterPro"/>
</dbReference>
<dbReference type="STRING" id="447422.SAMN05660903_01092"/>
<dbReference type="InterPro" id="IPR050640">
    <property type="entry name" value="Bact_2-comp_sensor_kinase"/>
</dbReference>
<dbReference type="Proteomes" id="UP000232673">
    <property type="component" value="Unassembled WGS sequence"/>
</dbReference>
<evidence type="ECO:0000256" key="1">
    <source>
        <dbReference type="SAM" id="Phobius"/>
    </source>
</evidence>
<keyword evidence="4" id="KW-1185">Reference proteome</keyword>
<sequence length="346" mass="40141">MPGISAYITRKKPLLIHVIVWLILMVILLYQAYNNNGKIDNRFLLFHIFSIVVFYINYLYLVPKFLLQKKTSQYLIYSGILVFVPLLQSLFFEPPPRPSRAIIEQFGREPSLPEPFFFLGPILINVCFLVIGSSIKIYIEWNKNEIKKKEIETQKSKAELNFLKNQLSPHFLFNSLNSLYSLSVKKSDAAPEAIITLSELMRYMLYQTDNDYVALKEELEYIENYLKLQRLRLANDEFVSFEIRGTITNQKIRPLLLISFIENAFKYGTDAQGKTRVVINIIVGQKTLEFMCTNITQNKIKTGNNTGIGLKNTRSRLNLLYPGKHHLEVSNHSNQYKVNLKLDLSV</sequence>
<feature type="transmembrane region" description="Helical" evidence="1">
    <location>
        <begin position="44"/>
        <end position="62"/>
    </location>
</feature>
<evidence type="ECO:0000259" key="2">
    <source>
        <dbReference type="Pfam" id="PF06580"/>
    </source>
</evidence>
<dbReference type="GO" id="GO:0016020">
    <property type="term" value="C:membrane"/>
    <property type="evidence" value="ECO:0007669"/>
    <property type="project" value="InterPro"/>
</dbReference>
<evidence type="ECO:0000313" key="4">
    <source>
        <dbReference type="Proteomes" id="UP000232673"/>
    </source>
</evidence>
<feature type="transmembrane region" description="Helical" evidence="1">
    <location>
        <begin position="116"/>
        <end position="139"/>
    </location>
</feature>
<proteinExistence type="predicted"/>
<name>A0A2N0TSS8_9FLAO</name>
<dbReference type="EMBL" id="LKTS01000034">
    <property type="protein sequence ID" value="PKD17738.1"/>
    <property type="molecule type" value="Genomic_DNA"/>
</dbReference>
<dbReference type="PANTHER" id="PTHR34220">
    <property type="entry name" value="SENSOR HISTIDINE KINASE YPDA"/>
    <property type="match status" value="1"/>
</dbReference>
<keyword evidence="1" id="KW-1133">Transmembrane helix</keyword>
<gene>
    <name evidence="3" type="ORF">APR41_05335</name>
</gene>
<dbReference type="Pfam" id="PF06580">
    <property type="entry name" value="His_kinase"/>
    <property type="match status" value="1"/>
</dbReference>
<evidence type="ECO:0000313" key="3">
    <source>
        <dbReference type="EMBL" id="PKD17738.1"/>
    </source>
</evidence>
<dbReference type="PANTHER" id="PTHR34220:SF7">
    <property type="entry name" value="SENSOR HISTIDINE KINASE YPDA"/>
    <property type="match status" value="1"/>
</dbReference>
<keyword evidence="1" id="KW-0472">Membrane</keyword>
<dbReference type="AlphaFoldDB" id="A0A2N0TSS8"/>
<feature type="transmembrane region" description="Helical" evidence="1">
    <location>
        <begin position="74"/>
        <end position="92"/>
    </location>
</feature>
<dbReference type="InterPro" id="IPR010559">
    <property type="entry name" value="Sig_transdc_His_kin_internal"/>
</dbReference>
<reference evidence="3 4" key="1">
    <citation type="submission" date="2015-10" db="EMBL/GenBank/DDBJ databases">
        <title>Draft genome sequence of Salegentibacter salinarum KCTC 12975.</title>
        <authorList>
            <person name="Lin W."/>
            <person name="Zheng Q."/>
        </authorList>
    </citation>
    <scope>NUCLEOTIDE SEQUENCE [LARGE SCALE GENOMIC DNA]</scope>
    <source>
        <strain evidence="3 4">KCTC 12975</strain>
    </source>
</reference>
<feature type="domain" description="Signal transduction histidine kinase internal region" evidence="2">
    <location>
        <begin position="158"/>
        <end position="235"/>
    </location>
</feature>
<organism evidence="3 4">
    <name type="scientific">Salegentibacter salinarum</name>
    <dbReference type="NCBI Taxonomy" id="447422"/>
    <lineage>
        <taxon>Bacteria</taxon>
        <taxon>Pseudomonadati</taxon>
        <taxon>Bacteroidota</taxon>
        <taxon>Flavobacteriia</taxon>
        <taxon>Flavobacteriales</taxon>
        <taxon>Flavobacteriaceae</taxon>
        <taxon>Salegentibacter</taxon>
    </lineage>
</organism>
<comment type="caution">
    <text evidence="3">The sequence shown here is derived from an EMBL/GenBank/DDBJ whole genome shotgun (WGS) entry which is preliminary data.</text>
</comment>
<protein>
    <recommendedName>
        <fullName evidence="2">Signal transduction histidine kinase internal region domain-containing protein</fullName>
    </recommendedName>
</protein>
<keyword evidence="1" id="KW-0812">Transmembrane</keyword>